<dbReference type="Proteomes" id="UP001244552">
    <property type="component" value="Unassembled WGS sequence"/>
</dbReference>
<dbReference type="Pfam" id="PF13692">
    <property type="entry name" value="Glyco_trans_1_4"/>
    <property type="match status" value="1"/>
</dbReference>
<gene>
    <name evidence="3" type="ORF">QO018_005900</name>
</gene>
<dbReference type="EMBL" id="JAUSVU010000036">
    <property type="protein sequence ID" value="MDQ0537001.1"/>
    <property type="molecule type" value="Genomic_DNA"/>
</dbReference>
<dbReference type="InterPro" id="IPR001173">
    <property type="entry name" value="Glyco_trans_2-like"/>
</dbReference>
<organism evidence="3 4">
    <name type="scientific">Azospirillum picis</name>
    <dbReference type="NCBI Taxonomy" id="488438"/>
    <lineage>
        <taxon>Bacteria</taxon>
        <taxon>Pseudomonadati</taxon>
        <taxon>Pseudomonadota</taxon>
        <taxon>Alphaproteobacteria</taxon>
        <taxon>Rhodospirillales</taxon>
        <taxon>Azospirillaceae</taxon>
        <taxon>Azospirillum</taxon>
    </lineage>
</organism>
<name>A0ABU0MVA4_9PROT</name>
<comment type="caution">
    <text evidence="3">The sequence shown here is derived from an EMBL/GenBank/DDBJ whole genome shotgun (WGS) entry which is preliminary data.</text>
</comment>
<evidence type="ECO:0000313" key="3">
    <source>
        <dbReference type="EMBL" id="MDQ0537001.1"/>
    </source>
</evidence>
<dbReference type="RefSeq" id="WP_209984086.1">
    <property type="nucleotide sequence ID" value="NZ_JAGINO010000013.1"/>
</dbReference>
<dbReference type="Pfam" id="PF13579">
    <property type="entry name" value="Glyco_trans_4_4"/>
    <property type="match status" value="1"/>
</dbReference>
<evidence type="ECO:0000313" key="4">
    <source>
        <dbReference type="Proteomes" id="UP001244552"/>
    </source>
</evidence>
<dbReference type="Gene3D" id="3.40.50.2000">
    <property type="entry name" value="Glycogen Phosphorylase B"/>
    <property type="match status" value="2"/>
</dbReference>
<evidence type="ECO:0000259" key="1">
    <source>
        <dbReference type="Pfam" id="PF00535"/>
    </source>
</evidence>
<dbReference type="PANTHER" id="PTHR22916:SF3">
    <property type="entry name" value="UDP-GLCNAC:BETAGAL BETA-1,3-N-ACETYLGLUCOSAMINYLTRANSFERASE-LIKE PROTEIN 1"/>
    <property type="match status" value="1"/>
</dbReference>
<dbReference type="CDD" id="cd03801">
    <property type="entry name" value="GT4_PimA-like"/>
    <property type="match status" value="1"/>
</dbReference>
<dbReference type="SUPFAM" id="SSF53756">
    <property type="entry name" value="UDP-Glycosyltransferase/glycogen phosphorylase"/>
    <property type="match status" value="1"/>
</dbReference>
<dbReference type="InterPro" id="IPR028098">
    <property type="entry name" value="Glyco_trans_4-like_N"/>
</dbReference>
<sequence length="946" mass="104458">MHRPLPLSLGSLLKKESCYGRLRLCIVTADLLGAVRNGGIGTANYYLASELVKAGHSLKVLLTLQSVAGSETFDQGWTEPYRQLGIDVVIAEVWARCKYLFNTFPDHPSLRIAKNVYDWLSTQEFDLVILMDWQGHGFYALSAKQAGLSFQNTTFIVQTHSPSLWHTMNNAAIPPHPVQAIGYFIERRSIEMADAVISPSVYMLNWAKQHGFALPNFAFVQPNLINAPEQTDADVAARAAVDEIVFFGRLEYRKGLLQFCDAIDRLVAQGATPRQVTFLGKFSKVGTEHAGLYISRRAIAWPFQVRILARYGQAEALRYLAGNGRVAIIPSVADNSPYTVYECLVAGVPFLSRNVGGIAELIHPDDHAACLFNDNPNMLARSLARILEEGAPKPRLAFDLEENRRAWREGLSHLHQQVMKARQPDAAAVTLPLVSVCLTHYARPQLLRQAVVSLMEQDYPKFEVILVDDGSPDEETSDLLQSWEGEFARRDWSIVRLDNGYLGRARNAAARVARGEYLLFMDDDNVARPFMISRFVRAALSSEADLVTSVFDVFTGTEPPDSQTKPVERYLPVGGILSFSVVGNAVGDANALMRRSTFERLGGFSEDYGLGHEDFELFLRAVLAGAKTAVVPESLFWYRRNSASMLSVTHAEANRLRSLRPFLEGLPAPLAELAVLAHGVAAASCFPPEPSVLALDNAAHLSAEELRRLDHTDPDAPSAVAIVCKALMLSNQDRIAAGILADICHDENLAVESAERIAAIEALMMLHTRAGDTDALQRILDDQLDLGLSKQSVARLYGLATPTLFENPETHTVGIAMARRQLELDPDDISGRLVFSQYLLNDGAIAEALPILDEALVLADREYLRLRPDIGRAVAQQQFACGMDHFAHHGRLENAPWPEAALFRKAVEQLCRAIQSGERPAITLLPEAAQRIRFALEAFARPTEAQ</sequence>
<protein>
    <submittedName>
        <fullName evidence="3">GT2 family glycosyltransferase/glycosyltransferase involved in cell wall biosynthesis</fullName>
    </submittedName>
</protein>
<dbReference type="CDD" id="cd00761">
    <property type="entry name" value="Glyco_tranf_GTA_type"/>
    <property type="match status" value="1"/>
</dbReference>
<accession>A0ABU0MVA4</accession>
<proteinExistence type="predicted"/>
<dbReference type="Gene3D" id="3.90.550.10">
    <property type="entry name" value="Spore Coat Polysaccharide Biosynthesis Protein SpsA, Chain A"/>
    <property type="match status" value="1"/>
</dbReference>
<reference evidence="3 4" key="1">
    <citation type="submission" date="2023-07" db="EMBL/GenBank/DDBJ databases">
        <title>Genomic Encyclopedia of Type Strains, Phase IV (KMG-IV): sequencing the most valuable type-strain genomes for metagenomic binning, comparative biology and taxonomic classification.</title>
        <authorList>
            <person name="Goeker M."/>
        </authorList>
    </citation>
    <scope>NUCLEOTIDE SEQUENCE [LARGE SCALE GENOMIC DNA]</scope>
    <source>
        <strain evidence="3 4">DSM 19922</strain>
    </source>
</reference>
<dbReference type="PANTHER" id="PTHR22916">
    <property type="entry name" value="GLYCOSYLTRANSFERASE"/>
    <property type="match status" value="1"/>
</dbReference>
<evidence type="ECO:0000259" key="2">
    <source>
        <dbReference type="Pfam" id="PF13579"/>
    </source>
</evidence>
<feature type="domain" description="Glycosyltransferase 2-like" evidence="1">
    <location>
        <begin position="435"/>
        <end position="601"/>
    </location>
</feature>
<dbReference type="Pfam" id="PF00535">
    <property type="entry name" value="Glycos_transf_2"/>
    <property type="match status" value="1"/>
</dbReference>
<dbReference type="InterPro" id="IPR029044">
    <property type="entry name" value="Nucleotide-diphossugar_trans"/>
</dbReference>
<keyword evidence="4" id="KW-1185">Reference proteome</keyword>
<dbReference type="SUPFAM" id="SSF53448">
    <property type="entry name" value="Nucleotide-diphospho-sugar transferases"/>
    <property type="match status" value="1"/>
</dbReference>
<feature type="domain" description="Glycosyltransferase subfamily 4-like N-terminal" evidence="2">
    <location>
        <begin position="38"/>
        <end position="212"/>
    </location>
</feature>